<dbReference type="Proteomes" id="UP000790377">
    <property type="component" value="Unassembled WGS sequence"/>
</dbReference>
<dbReference type="EMBL" id="MU267687">
    <property type="protein sequence ID" value="KAH7911177.1"/>
    <property type="molecule type" value="Genomic_DNA"/>
</dbReference>
<keyword evidence="2" id="KW-1185">Reference proteome</keyword>
<proteinExistence type="predicted"/>
<evidence type="ECO:0000313" key="2">
    <source>
        <dbReference type="Proteomes" id="UP000790377"/>
    </source>
</evidence>
<organism evidence="1 2">
    <name type="scientific">Hygrophoropsis aurantiaca</name>
    <dbReference type="NCBI Taxonomy" id="72124"/>
    <lineage>
        <taxon>Eukaryota</taxon>
        <taxon>Fungi</taxon>
        <taxon>Dikarya</taxon>
        <taxon>Basidiomycota</taxon>
        <taxon>Agaricomycotina</taxon>
        <taxon>Agaricomycetes</taxon>
        <taxon>Agaricomycetidae</taxon>
        <taxon>Boletales</taxon>
        <taxon>Coniophorineae</taxon>
        <taxon>Hygrophoropsidaceae</taxon>
        <taxon>Hygrophoropsis</taxon>
    </lineage>
</organism>
<comment type="caution">
    <text evidence="1">The sequence shown here is derived from an EMBL/GenBank/DDBJ whole genome shotgun (WGS) entry which is preliminary data.</text>
</comment>
<sequence>MLSKSRTEEIIEPASPSPKPSPRRVPSSTFPVTPDKNAPLDSTSASPSKATQTRHSRTYAGTSRSFLIALPAPADLPSTSEHPLSLSRDPSQDDMEMRESYTDLRTRWGVDNSEDDPRPYTEPSGSQHPPKRANGSIPVAPANGMMNDLKSITELRSKGESRRFLDEVGYLFEGLDSSGAVSLRRASALEVVTKLCDPEFSRRAKAADFYGRTWDVLYEARANGGDKIFDSTLAFFAALAAHDDHTLNEVAQRPGFISTLLDILASSDHSKDVLGFIFSGADAVTLKSRGILRTEVPALNALGDVISKKSRFEPSSTEISTRFLVSQTLAALSPSLLDVRHVPIVLSSLQSELDLLPSRITAYISALPLIPSKRTFNADIPSFDHIENGLRLLDSFLLNQWSSTNSDNPQLPVSNQGEAALQFVSVCLAADIAMRDSDHQHPSDLARKCLCVALKILTVLSHDNRSWCRASLRDDATLPLIMHIIIRSQNRWSDLQRSSEQSVTENAEAFDLLCLALGLFMNWASAFQDVKNMSRKLHIDPSCSGTRLCVKTCQCSDQRSVLECLTLVYLEHRKSHNDHTPESSFLRGYIAVLLGLLIQDCPRNQPFVFALLDGRSLRGKLKSLIDDSRAFAQLYADLTVQLSTADEGDDDESTKKTPERSRGEDIAAGVIASLEALRDNT</sequence>
<reference evidence="1" key="1">
    <citation type="journal article" date="2021" name="New Phytol.">
        <title>Evolutionary innovations through gain and loss of genes in the ectomycorrhizal Boletales.</title>
        <authorList>
            <person name="Wu G."/>
            <person name="Miyauchi S."/>
            <person name="Morin E."/>
            <person name="Kuo A."/>
            <person name="Drula E."/>
            <person name="Varga T."/>
            <person name="Kohler A."/>
            <person name="Feng B."/>
            <person name="Cao Y."/>
            <person name="Lipzen A."/>
            <person name="Daum C."/>
            <person name="Hundley H."/>
            <person name="Pangilinan J."/>
            <person name="Johnson J."/>
            <person name="Barry K."/>
            <person name="LaButti K."/>
            <person name="Ng V."/>
            <person name="Ahrendt S."/>
            <person name="Min B."/>
            <person name="Choi I.G."/>
            <person name="Park H."/>
            <person name="Plett J.M."/>
            <person name="Magnuson J."/>
            <person name="Spatafora J.W."/>
            <person name="Nagy L.G."/>
            <person name="Henrissat B."/>
            <person name="Grigoriev I.V."/>
            <person name="Yang Z.L."/>
            <person name="Xu J."/>
            <person name="Martin F.M."/>
        </authorList>
    </citation>
    <scope>NUCLEOTIDE SEQUENCE</scope>
    <source>
        <strain evidence="1">ATCC 28755</strain>
    </source>
</reference>
<accession>A0ACB8AEJ3</accession>
<name>A0ACB8AEJ3_9AGAM</name>
<protein>
    <submittedName>
        <fullName evidence="1">Uncharacterized protein</fullName>
    </submittedName>
</protein>
<evidence type="ECO:0000313" key="1">
    <source>
        <dbReference type="EMBL" id="KAH7911177.1"/>
    </source>
</evidence>
<gene>
    <name evidence="1" type="ORF">BJ138DRAFT_1007185</name>
</gene>